<dbReference type="SUPFAM" id="SSF53474">
    <property type="entry name" value="alpha/beta-Hydrolases"/>
    <property type="match status" value="1"/>
</dbReference>
<feature type="domain" description="Carrier" evidence="5">
    <location>
        <begin position="964"/>
        <end position="1040"/>
    </location>
</feature>
<keyword evidence="4" id="KW-0479">Metal-binding</keyword>
<evidence type="ECO:0000256" key="3">
    <source>
        <dbReference type="ARBA" id="ARBA00022553"/>
    </source>
</evidence>
<proteinExistence type="predicted"/>
<dbReference type="Gene3D" id="3.40.50.12780">
    <property type="entry name" value="N-terminal domain of ligase-like"/>
    <property type="match status" value="1"/>
</dbReference>
<dbReference type="SMART" id="SM00823">
    <property type="entry name" value="PKS_PP"/>
    <property type="match status" value="1"/>
</dbReference>
<dbReference type="InterPro" id="IPR020802">
    <property type="entry name" value="TesA-like"/>
</dbReference>
<dbReference type="InterPro" id="IPR025110">
    <property type="entry name" value="AMP-bd_C"/>
</dbReference>
<dbReference type="FunFam" id="2.30.38.10:FF:000001">
    <property type="entry name" value="Non-ribosomal peptide synthetase PvdI"/>
    <property type="match status" value="1"/>
</dbReference>
<evidence type="ECO:0000256" key="4">
    <source>
        <dbReference type="ARBA" id="ARBA00022723"/>
    </source>
</evidence>
<dbReference type="InterPro" id="IPR023213">
    <property type="entry name" value="CAT-like_dom_sf"/>
</dbReference>
<dbReference type="GO" id="GO:0043041">
    <property type="term" value="P:amino acid activation for nonribosomal peptide biosynthetic process"/>
    <property type="evidence" value="ECO:0007669"/>
    <property type="project" value="TreeGrafter"/>
</dbReference>
<dbReference type="PROSITE" id="PS50075">
    <property type="entry name" value="CARRIER"/>
    <property type="match status" value="1"/>
</dbReference>
<dbReference type="RefSeq" id="WP_064243645.1">
    <property type="nucleotide sequence ID" value="NZ_LPUX01000064.1"/>
</dbReference>
<dbReference type="GO" id="GO:0005737">
    <property type="term" value="C:cytoplasm"/>
    <property type="evidence" value="ECO:0007669"/>
    <property type="project" value="TreeGrafter"/>
</dbReference>
<dbReference type="GO" id="GO:0046872">
    <property type="term" value="F:metal ion binding"/>
    <property type="evidence" value="ECO:0007669"/>
    <property type="project" value="UniProtKB-KW"/>
</dbReference>
<dbReference type="PROSITE" id="PS00455">
    <property type="entry name" value="AMP_BINDING"/>
    <property type="match status" value="1"/>
</dbReference>
<evidence type="ECO:0000256" key="2">
    <source>
        <dbReference type="ARBA" id="ARBA00022450"/>
    </source>
</evidence>
<dbReference type="InterPro" id="IPR036736">
    <property type="entry name" value="ACP-like_sf"/>
</dbReference>
<dbReference type="Gene3D" id="3.30.559.30">
    <property type="entry name" value="Nonribosomal peptide synthetase, condensation domain"/>
    <property type="match status" value="1"/>
</dbReference>
<dbReference type="PANTHER" id="PTHR45527:SF1">
    <property type="entry name" value="FATTY ACID SYNTHASE"/>
    <property type="match status" value="1"/>
</dbReference>
<dbReference type="GO" id="GO:0003824">
    <property type="term" value="F:catalytic activity"/>
    <property type="evidence" value="ECO:0007669"/>
    <property type="project" value="InterPro"/>
</dbReference>
<dbReference type="Pfam" id="PF13193">
    <property type="entry name" value="AMP-binding_C"/>
    <property type="match status" value="1"/>
</dbReference>
<dbReference type="InterPro" id="IPR020845">
    <property type="entry name" value="AMP-binding_CS"/>
</dbReference>
<name>A0A178XME6_9HYPH</name>
<dbReference type="FunFam" id="1.10.1200.10:FF:000005">
    <property type="entry name" value="Nonribosomal peptide synthetase 1"/>
    <property type="match status" value="1"/>
</dbReference>
<dbReference type="InterPro" id="IPR010071">
    <property type="entry name" value="AA_adenyl_dom"/>
</dbReference>
<accession>A0A178XME6</accession>
<dbReference type="GO" id="GO:0031177">
    <property type="term" value="F:phosphopantetheine binding"/>
    <property type="evidence" value="ECO:0007669"/>
    <property type="project" value="InterPro"/>
</dbReference>
<dbReference type="InterPro" id="IPR045851">
    <property type="entry name" value="AMP-bd_C_sf"/>
</dbReference>
<dbReference type="Proteomes" id="UP000094025">
    <property type="component" value="Unassembled WGS sequence"/>
</dbReference>
<dbReference type="GO" id="GO:0044550">
    <property type="term" value="P:secondary metabolite biosynthetic process"/>
    <property type="evidence" value="ECO:0007669"/>
    <property type="project" value="TreeGrafter"/>
</dbReference>
<dbReference type="SMART" id="SM00824">
    <property type="entry name" value="PKS_TE"/>
    <property type="match status" value="1"/>
</dbReference>
<dbReference type="SUPFAM" id="SSF52777">
    <property type="entry name" value="CoA-dependent acyltransferases"/>
    <property type="match status" value="2"/>
</dbReference>
<organism evidence="6 7">
    <name type="scientific">Sinorhizobium glycinis</name>
    <dbReference type="NCBI Taxonomy" id="1472378"/>
    <lineage>
        <taxon>Bacteria</taxon>
        <taxon>Pseudomonadati</taxon>
        <taxon>Pseudomonadota</taxon>
        <taxon>Alphaproteobacteria</taxon>
        <taxon>Hyphomicrobiales</taxon>
        <taxon>Rhizobiaceae</taxon>
        <taxon>Sinorhizobium/Ensifer group</taxon>
        <taxon>Sinorhizobium</taxon>
    </lineage>
</organism>
<dbReference type="InterPro" id="IPR009081">
    <property type="entry name" value="PP-bd_ACP"/>
</dbReference>
<dbReference type="OrthoDB" id="9803968at2"/>
<dbReference type="Gene3D" id="3.30.300.30">
    <property type="match status" value="1"/>
</dbReference>
<keyword evidence="3" id="KW-0597">Phosphoprotein</keyword>
<protein>
    <submittedName>
        <fullName evidence="6">Non-ribosomal peptide synthetase</fullName>
    </submittedName>
</protein>
<dbReference type="InterPro" id="IPR020806">
    <property type="entry name" value="PKS_PP-bd"/>
</dbReference>
<dbReference type="Pfam" id="PF00975">
    <property type="entry name" value="Thioesterase"/>
    <property type="match status" value="1"/>
</dbReference>
<dbReference type="InterPro" id="IPR029058">
    <property type="entry name" value="AB_hydrolase_fold"/>
</dbReference>
<dbReference type="PANTHER" id="PTHR45527">
    <property type="entry name" value="NONRIBOSOMAL PEPTIDE SYNTHETASE"/>
    <property type="match status" value="1"/>
</dbReference>
<dbReference type="InterPro" id="IPR000873">
    <property type="entry name" value="AMP-dep_synth/lig_dom"/>
</dbReference>
<dbReference type="Gene3D" id="3.30.559.10">
    <property type="entry name" value="Chloramphenicol acetyltransferase-like domain"/>
    <property type="match status" value="1"/>
</dbReference>
<dbReference type="InterPro" id="IPR001031">
    <property type="entry name" value="Thioesterase"/>
</dbReference>
<dbReference type="Pfam" id="PF00501">
    <property type="entry name" value="AMP-binding"/>
    <property type="match status" value="1"/>
</dbReference>
<comment type="cofactor">
    <cofactor evidence="1">
        <name>pantetheine 4'-phosphate</name>
        <dbReference type="ChEBI" id="CHEBI:47942"/>
    </cofactor>
</comment>
<dbReference type="InterPro" id="IPR042099">
    <property type="entry name" value="ANL_N_sf"/>
</dbReference>
<sequence length="1318" mass="145993">MMLHEKFAPLTESQREVWPLSSSQSRIWRLSETGNEHVYGRQILAFAFQSVALSVAREKLEKLLLAHPHLSRRFEVLPGGIVHQGFKSHAAVDRLECAVPDGQSIDDAVAAAAAEERLRPIDVRKENPARIFLFSRREQAVAVLFSLHPLIGDFAALDRLATDFVLAIHAPDFPKREGSSVSTSPAEHRSDASAAAADYWYERLSAQESIALLPQEAQAAVADGEAHWVEHSLEVFPEETLAAGDPPTAAASRLIAALAITLRRYSGCGTQRLALVRRAPESDTVSRSEDLLLLATAIDGDMRLRHVEQIFAGEMAAAEAQFLPFELLAEALLRRNEFFDTTSLARTILDIRPVLFSTLPRFSRRDLRVIATPPARRDAEFVVTVSPSPGGSSDIRFGYDAAKHDPKLVQRFLSDFQIALASAMDSPQQRVKDIPFVSKAELERLSAPYPDTPREDDGTPVHQVISAQARRRPEAFAVARGARTITHGELEARANRLAHHLVSLGMGREKRVAIALDKSIEAIIAILAVMKAGGAFTPVEPDHPEARNRHILAAPGLALVITRTRFIEKLPKDIDTPLLDLDVLDLSHESAEPPEITIEPAQLAYVIYTSGSTGVPKGVAVEHGPLAHHCKATLRIYEMCEESREYPVLPFTSDGGHERWMVPLMAGGGVVLAEDKLATPEDAFALMRQHGVNNASLPTSYVRSLAEYAGENPDLPHLRLYSFGGEALPQAVFDMINGNLQARLLINGYGPTETIMTPMIWKVLPGTRFEGTVAPIGRGVGDRRIYVLDADGAPVPVGVIGEIYIGGSGLARGYLDRPDLTAERFVPDPFSAEGGRLYRSGDLGRWREDGIVEFAGRADHQIKLRGYRIEPGEIEAVLRGSADIADVVVLLHKEGGRSFLVAYVVPRAGGEIDVVELKRAAALLLPDYMVPQAIIVLDALPMGPNSKLDRAALPAHRTEWQAVEPANEREREILDVWQEILELTDIGVTENFFDIGGQSLAAVRIVSRLKTRHPEWPVTIADMFNHPTVRELAAAVEERREEGGVDVVYLRRNGDRPVLYCFPGLLVSTREYLRLVDHLGPRQPATGFICYSLTEEKTLSTTVEDITARYAEAVRKQARGRPCAFLGWSWGGLLAYEAARQLGTDIDLKMIGMVDVCDMNEEFTVGVWPRFEEGVRERTHRTVQHWLETAPMRAEWATLFAVMDDEVYEQFLHHIVKHNVVLPTDGPDIGSEEHTFWVLIDNALIFRSYRLKASDFRIHSFVAEDSLTRALNIIDWRRHSPNATASEIVTGTNHLTIIGKTPFHQRFAKRLDAAFRLS</sequence>
<keyword evidence="2" id="KW-0596">Phosphopantetheine</keyword>
<dbReference type="SUPFAM" id="SSF56801">
    <property type="entry name" value="Acetyl-CoA synthetase-like"/>
    <property type="match status" value="1"/>
</dbReference>
<evidence type="ECO:0000256" key="1">
    <source>
        <dbReference type="ARBA" id="ARBA00001957"/>
    </source>
</evidence>
<dbReference type="NCBIfam" id="TIGR01733">
    <property type="entry name" value="AA-adenyl-dom"/>
    <property type="match status" value="1"/>
</dbReference>
<dbReference type="STRING" id="1472378.AU381_18070"/>
<evidence type="ECO:0000313" key="6">
    <source>
        <dbReference type="EMBL" id="OAP36419.1"/>
    </source>
</evidence>
<reference evidence="6 7" key="1">
    <citation type="journal article" date="2016" name="Int. J. Syst. Evol. Microbiol.">
        <title>Ensifer glycinis sp. nov., an novel rhizobial species associated with Glycine spp.</title>
        <authorList>
            <person name="Yan H."/>
            <person name="Yan J."/>
            <person name="Sui X.H."/>
            <person name="Wang E.T."/>
            <person name="Chen W.X."/>
            <person name="Zhang X.X."/>
            <person name="Chen W.F."/>
        </authorList>
    </citation>
    <scope>NUCLEOTIDE SEQUENCE [LARGE SCALE GENOMIC DNA]</scope>
    <source>
        <strain evidence="6 7">CCBAU 23380</strain>
    </source>
</reference>
<dbReference type="FunFam" id="3.40.50.980:FF:000001">
    <property type="entry name" value="Non-ribosomal peptide synthetase"/>
    <property type="match status" value="1"/>
</dbReference>
<dbReference type="Gene3D" id="3.40.50.1820">
    <property type="entry name" value="alpha/beta hydrolase"/>
    <property type="match status" value="1"/>
</dbReference>
<dbReference type="Pfam" id="PF00668">
    <property type="entry name" value="Condensation"/>
    <property type="match status" value="1"/>
</dbReference>
<dbReference type="InterPro" id="IPR001242">
    <property type="entry name" value="Condensation_dom"/>
</dbReference>
<evidence type="ECO:0000313" key="7">
    <source>
        <dbReference type="Proteomes" id="UP000094025"/>
    </source>
</evidence>
<dbReference type="Pfam" id="PF00550">
    <property type="entry name" value="PP-binding"/>
    <property type="match status" value="1"/>
</dbReference>
<dbReference type="EMBL" id="LPUX01000064">
    <property type="protein sequence ID" value="OAP36419.1"/>
    <property type="molecule type" value="Genomic_DNA"/>
</dbReference>
<keyword evidence="7" id="KW-1185">Reference proteome</keyword>
<evidence type="ECO:0000259" key="5">
    <source>
        <dbReference type="PROSITE" id="PS50075"/>
    </source>
</evidence>
<dbReference type="Gene3D" id="1.10.1200.10">
    <property type="entry name" value="ACP-like"/>
    <property type="match status" value="1"/>
</dbReference>
<gene>
    <name evidence="6" type="ORF">AU381_18070</name>
</gene>
<comment type="caution">
    <text evidence="6">The sequence shown here is derived from an EMBL/GenBank/DDBJ whole genome shotgun (WGS) entry which is preliminary data.</text>
</comment>